<dbReference type="NCBIfam" id="NF047719">
    <property type="entry name" value="SCO6745_fam_HTH"/>
    <property type="match status" value="1"/>
</dbReference>
<dbReference type="Proteomes" id="UP000265768">
    <property type="component" value="Unassembled WGS sequence"/>
</dbReference>
<keyword evidence="3" id="KW-1185">Reference proteome</keyword>
<sequence>MDVRSVARAAKGPVGVLGGGFMISREVKGLCRETGLGPREMYFRGRCGVLGETAADVVTAVCVFFPASHVAESWDGGRKLPVERAVEGYAEACHNWGRRKFGEFAGAGRLADLVTAVNRHASPLGAPLFAGWRALPLPGDDPARLAQALHVLRELRGGLHGCAVLSHGLTPLEAILANPDSSGTPVPGAADVRLVAGFMNWREPYPEPGEEVRERRRRAEEATDEMTAPAFEALDDRERDELAELLAEAQRAAAGR</sequence>
<comment type="caution">
    <text evidence="2">The sequence shown here is derived from an EMBL/GenBank/DDBJ whole genome shotgun (WGS) entry which is preliminary data.</text>
</comment>
<accession>A0A3A4ABA1</accession>
<proteinExistence type="predicted"/>
<name>A0A3A4ABA1_9ACTN</name>
<gene>
    <name evidence="2" type="ORF">D5H75_26400</name>
</gene>
<organism evidence="2 3">
    <name type="scientific">Bailinhaonella thermotolerans</name>
    <dbReference type="NCBI Taxonomy" id="1070861"/>
    <lineage>
        <taxon>Bacteria</taxon>
        <taxon>Bacillati</taxon>
        <taxon>Actinomycetota</taxon>
        <taxon>Actinomycetes</taxon>
        <taxon>Streptosporangiales</taxon>
        <taxon>Streptosporangiaceae</taxon>
        <taxon>Bailinhaonella</taxon>
    </lineage>
</organism>
<dbReference type="AlphaFoldDB" id="A0A3A4ABA1"/>
<dbReference type="OrthoDB" id="3820010at2"/>
<evidence type="ECO:0000313" key="3">
    <source>
        <dbReference type="Proteomes" id="UP000265768"/>
    </source>
</evidence>
<evidence type="ECO:0000313" key="2">
    <source>
        <dbReference type="EMBL" id="RJL26516.1"/>
    </source>
</evidence>
<dbReference type="InterPro" id="IPR054058">
    <property type="entry name" value="HTH_67"/>
</dbReference>
<dbReference type="Pfam" id="PF21863">
    <property type="entry name" value="HTH_67"/>
    <property type="match status" value="1"/>
</dbReference>
<feature type="compositionally biased region" description="Basic and acidic residues" evidence="1">
    <location>
        <begin position="210"/>
        <end position="221"/>
    </location>
</feature>
<reference evidence="2 3" key="1">
    <citation type="submission" date="2018-09" db="EMBL/GenBank/DDBJ databases">
        <title>YIM 75507 draft genome.</title>
        <authorList>
            <person name="Tang S."/>
            <person name="Feng Y."/>
        </authorList>
    </citation>
    <scope>NUCLEOTIDE SEQUENCE [LARGE SCALE GENOMIC DNA]</scope>
    <source>
        <strain evidence="2 3">YIM 75507</strain>
    </source>
</reference>
<feature type="region of interest" description="Disordered" evidence="1">
    <location>
        <begin position="205"/>
        <end position="239"/>
    </location>
</feature>
<evidence type="ECO:0000256" key="1">
    <source>
        <dbReference type="SAM" id="MobiDB-lite"/>
    </source>
</evidence>
<dbReference type="EMBL" id="QZEY01000012">
    <property type="protein sequence ID" value="RJL26516.1"/>
    <property type="molecule type" value="Genomic_DNA"/>
</dbReference>
<dbReference type="RefSeq" id="WP_119929247.1">
    <property type="nucleotide sequence ID" value="NZ_QZEY01000012.1"/>
</dbReference>
<protein>
    <submittedName>
        <fullName evidence="2">Uncharacterized protein</fullName>
    </submittedName>
</protein>